<evidence type="ECO:0000313" key="3">
    <source>
        <dbReference type="Proteomes" id="UP000054858"/>
    </source>
</evidence>
<dbReference type="InterPro" id="IPR031757">
    <property type="entry name" value="Lgt1_Glycosyltransf"/>
</dbReference>
<dbReference type="Gene3D" id="3.90.550.20">
    <property type="match status" value="1"/>
</dbReference>
<comment type="caution">
    <text evidence="2">The sequence shown here is derived from an EMBL/GenBank/DDBJ whole genome shotgun (WGS) entry which is preliminary data.</text>
</comment>
<dbReference type="Pfam" id="PF16849">
    <property type="entry name" value="Glyco_transf_88"/>
    <property type="match status" value="1"/>
</dbReference>
<dbReference type="Proteomes" id="UP000054858">
    <property type="component" value="Unassembled WGS sequence"/>
</dbReference>
<evidence type="ECO:0000313" key="2">
    <source>
        <dbReference type="EMBL" id="KTD36999.1"/>
    </source>
</evidence>
<accession>A0A0W0WXE8</accession>
<feature type="domain" description="Lgt1 glycosyltransferase" evidence="1">
    <location>
        <begin position="5"/>
        <end position="147"/>
    </location>
</feature>
<proteinExistence type="predicted"/>
<evidence type="ECO:0000259" key="1">
    <source>
        <dbReference type="Pfam" id="PF16849"/>
    </source>
</evidence>
<keyword evidence="2" id="KW-0808">Transferase</keyword>
<reference evidence="2 3" key="1">
    <citation type="submission" date="2015-11" db="EMBL/GenBank/DDBJ databases">
        <title>Genomic analysis of 38 Legionella species identifies large and diverse effector repertoires.</title>
        <authorList>
            <person name="Burstein D."/>
            <person name="Amaro F."/>
            <person name="Zusman T."/>
            <person name="Lifshitz Z."/>
            <person name="Cohen O."/>
            <person name="Gilbert J.A."/>
            <person name="Pupko T."/>
            <person name="Shuman H.A."/>
            <person name="Segal G."/>
        </authorList>
    </citation>
    <scope>NUCLEOTIDE SEQUENCE [LARGE SCALE GENOMIC DNA]</scope>
    <source>
        <strain evidence="2 3">Oak Ridge-10</strain>
    </source>
</reference>
<dbReference type="PATRIC" id="fig|29423.5.peg.2240"/>
<dbReference type="AlphaFoldDB" id="A0A0W0WXE8"/>
<protein>
    <submittedName>
        <fullName evidence="2">Putative glucosyltransferase Lgt1</fullName>
    </submittedName>
</protein>
<organism evidence="2 3">
    <name type="scientific">Legionella oakridgensis</name>
    <dbReference type="NCBI Taxonomy" id="29423"/>
    <lineage>
        <taxon>Bacteria</taxon>
        <taxon>Pseudomonadati</taxon>
        <taxon>Pseudomonadota</taxon>
        <taxon>Gammaproteobacteria</taxon>
        <taxon>Legionellales</taxon>
        <taxon>Legionellaceae</taxon>
        <taxon>Legionella</taxon>
    </lineage>
</organism>
<gene>
    <name evidence="2" type="ORF">Loak_2135</name>
</gene>
<dbReference type="EMBL" id="LNYP01000031">
    <property type="protein sequence ID" value="KTD36999.1"/>
    <property type="molecule type" value="Genomic_DNA"/>
</dbReference>
<name>A0A0W0WXE8_9GAMM</name>
<sequence length="333" mass="37929">MFFDQKFRMNHENWVKIWFSTNPQQFINPIIAEQLLTLGKDNSKKKFTLLFSSSILNEEGKKQLRKMQTFYHDLHQEDFCHIEFLDIDSDDFISKLDESEQELFGYARLELANLGHGGNPAAASDIIRLLSPCYKQGNYTDFDVPLSFADGLFSENGYEEIPAAVLIPMVRHDGRYCNDVIIIASEAKATELNFITALQAAIVKMYRGEGLENILNNMRIKGTVDDEKQFVEMIESTKGPLTASSPLIALRAKIMNKITDGNSLDFWKEAYMQSVMQASGPGMYKRVMYNQQFPPTSVASYLQVKQLKTMIQSQIYGQQNAASWVPQRPMQGP</sequence>
<dbReference type="GO" id="GO:0016740">
    <property type="term" value="F:transferase activity"/>
    <property type="evidence" value="ECO:0007669"/>
    <property type="project" value="UniProtKB-KW"/>
</dbReference>